<dbReference type="EMBL" id="JAXCLA010000003">
    <property type="protein sequence ID" value="MDY0744469.1"/>
    <property type="molecule type" value="Genomic_DNA"/>
</dbReference>
<evidence type="ECO:0000313" key="1">
    <source>
        <dbReference type="EMBL" id="MDY0744469.1"/>
    </source>
</evidence>
<dbReference type="Proteomes" id="UP001285263">
    <property type="component" value="Unassembled WGS sequence"/>
</dbReference>
<protein>
    <submittedName>
        <fullName evidence="1">Uncharacterized protein</fullName>
    </submittedName>
</protein>
<accession>A0ABU5DDV9</accession>
<dbReference type="RefSeq" id="WP_320422390.1">
    <property type="nucleotide sequence ID" value="NZ_JAXCLA010000003.1"/>
</dbReference>
<name>A0ABU5DDV9_9BURK</name>
<reference evidence="1 2" key="1">
    <citation type="submission" date="2023-11" db="EMBL/GenBank/DDBJ databases">
        <title>Paucibacter sp. nov., isolated from fresh soil in Korea.</title>
        <authorList>
            <person name="Le N.T.T."/>
        </authorList>
    </citation>
    <scope>NUCLEOTIDE SEQUENCE [LARGE SCALE GENOMIC DNA]</scope>
    <source>
        <strain evidence="1 2">R3-3</strain>
    </source>
</reference>
<comment type="caution">
    <text evidence="1">The sequence shown here is derived from an EMBL/GenBank/DDBJ whole genome shotgun (WGS) entry which is preliminary data.</text>
</comment>
<evidence type="ECO:0000313" key="2">
    <source>
        <dbReference type="Proteomes" id="UP001285263"/>
    </source>
</evidence>
<proteinExistence type="predicted"/>
<sequence length="152" mass="17500">MKTALERFLAWFRELRSGAQPPAPYGTRSCQGAAWRTAFPDASKQDLRNFLEVFVNAFAFRSSSRLNFAPGDSLLAIYRALYPSRWTPDALELETLAKQVERRYQVRFADLWHESLSLGELFTATHRMPAVRTVMPNRAFQRTPSAPAEFRR</sequence>
<organism evidence="1 2">
    <name type="scientific">Roseateles agri</name>
    <dbReference type="NCBI Taxonomy" id="3098619"/>
    <lineage>
        <taxon>Bacteria</taxon>
        <taxon>Pseudomonadati</taxon>
        <taxon>Pseudomonadota</taxon>
        <taxon>Betaproteobacteria</taxon>
        <taxon>Burkholderiales</taxon>
        <taxon>Sphaerotilaceae</taxon>
        <taxon>Roseateles</taxon>
    </lineage>
</organism>
<keyword evidence="2" id="KW-1185">Reference proteome</keyword>
<gene>
    <name evidence="1" type="ORF">SNE35_08125</name>
</gene>